<gene>
    <name evidence="1" type="ORF">ERX27_00235</name>
</gene>
<comment type="caution">
    <text evidence="1">The sequence shown here is derived from an EMBL/GenBank/DDBJ whole genome shotgun (WGS) entry which is preliminary data.</text>
</comment>
<evidence type="ECO:0000313" key="2">
    <source>
        <dbReference type="Proteomes" id="UP000295310"/>
    </source>
</evidence>
<evidence type="ECO:0000313" key="1">
    <source>
        <dbReference type="EMBL" id="TDL98906.1"/>
    </source>
</evidence>
<accession>A0A4V3BDM7</accession>
<name>A0A4V3BDM7_9STAP</name>
<dbReference type="Proteomes" id="UP000295310">
    <property type="component" value="Unassembled WGS sequence"/>
</dbReference>
<proteinExistence type="predicted"/>
<protein>
    <submittedName>
        <fullName evidence="1">Uncharacterized protein</fullName>
    </submittedName>
</protein>
<dbReference type="OrthoDB" id="2418224at2"/>
<keyword evidence="2" id="KW-1185">Reference proteome</keyword>
<sequence>MLKDRVEFIVLCELKKGTVLADFFGWIKVDLLKDTFVEMKDEGFISGEVLIDDLIVLKDIEITEKGRLHLEKLLQQTDYEKTYKYCQENNCLEDWVYGRA</sequence>
<organism evidence="1 2">
    <name type="scientific">Macrococcus brunensis</name>
    <dbReference type="NCBI Taxonomy" id="198483"/>
    <lineage>
        <taxon>Bacteria</taxon>
        <taxon>Bacillati</taxon>
        <taxon>Bacillota</taxon>
        <taxon>Bacilli</taxon>
        <taxon>Bacillales</taxon>
        <taxon>Staphylococcaceae</taxon>
        <taxon>Macrococcus</taxon>
    </lineage>
</organism>
<reference evidence="1 2" key="1">
    <citation type="submission" date="2019-01" db="EMBL/GenBank/DDBJ databases">
        <title>Draft genome sequences of the type strains of six Macrococcus species.</title>
        <authorList>
            <person name="Mazhar S."/>
            <person name="Altermann E."/>
            <person name="Hill C."/>
            <person name="Mcauliffe O."/>
        </authorList>
    </citation>
    <scope>NUCLEOTIDE SEQUENCE [LARGE SCALE GENOMIC DNA]</scope>
    <source>
        <strain evidence="1 2">CCM4811</strain>
    </source>
</reference>
<dbReference type="RefSeq" id="WP_133430801.1">
    <property type="nucleotide sequence ID" value="NZ_SCWA01000001.1"/>
</dbReference>
<dbReference type="EMBL" id="SCWA01000001">
    <property type="protein sequence ID" value="TDL98906.1"/>
    <property type="molecule type" value="Genomic_DNA"/>
</dbReference>
<dbReference type="AlphaFoldDB" id="A0A4V3BDM7"/>